<reference evidence="1 2" key="1">
    <citation type="submission" date="2016-10" db="EMBL/GenBank/DDBJ databases">
        <authorList>
            <person name="Varghese N."/>
            <person name="Submissions S."/>
        </authorList>
    </citation>
    <scope>NUCLEOTIDE SEQUENCE [LARGE SCALE GENOMIC DNA]</scope>
    <source>
        <strain evidence="2">YIM D21,KCTC 23444,ACCC 10710</strain>
    </source>
</reference>
<sequence>MLGGGAQPAADLWPLFDAAAGLPLCAIRGANSNLLAPETFAEMQARRPDMIAAEVPGRGHIPFLDEPEALDALDRWLDMLR</sequence>
<dbReference type="Proteomes" id="UP000325289">
    <property type="component" value="Unassembled WGS sequence"/>
</dbReference>
<dbReference type="SUPFAM" id="SSF53474">
    <property type="entry name" value="alpha/beta-Hydrolases"/>
    <property type="match status" value="1"/>
</dbReference>
<proteinExistence type="predicted"/>
<accession>A0A1I1SLS6</accession>
<protein>
    <recommendedName>
        <fullName evidence="3">Alpha/beta hydrolase family protein</fullName>
    </recommendedName>
</protein>
<dbReference type="Gene3D" id="3.40.50.1820">
    <property type="entry name" value="alpha/beta hydrolase"/>
    <property type="match status" value="1"/>
</dbReference>
<dbReference type="AlphaFoldDB" id="A0A1I1SLS6"/>
<name>A0A1I1SLS6_9RHOB</name>
<gene>
    <name evidence="1" type="ORF">SAMN04515678_101159</name>
</gene>
<evidence type="ECO:0000313" key="2">
    <source>
        <dbReference type="Proteomes" id="UP000325289"/>
    </source>
</evidence>
<dbReference type="InterPro" id="IPR029058">
    <property type="entry name" value="AB_hydrolase_fold"/>
</dbReference>
<evidence type="ECO:0008006" key="3">
    <source>
        <dbReference type="Google" id="ProtNLM"/>
    </source>
</evidence>
<keyword evidence="2" id="KW-1185">Reference proteome</keyword>
<organism evidence="1 2">
    <name type="scientific">Roseivivax sediminis</name>
    <dbReference type="NCBI Taxonomy" id="936889"/>
    <lineage>
        <taxon>Bacteria</taxon>
        <taxon>Pseudomonadati</taxon>
        <taxon>Pseudomonadota</taxon>
        <taxon>Alphaproteobacteria</taxon>
        <taxon>Rhodobacterales</taxon>
        <taxon>Roseobacteraceae</taxon>
        <taxon>Roseivivax</taxon>
    </lineage>
</organism>
<dbReference type="EMBL" id="FOMS01000001">
    <property type="protein sequence ID" value="SFD45638.1"/>
    <property type="molecule type" value="Genomic_DNA"/>
</dbReference>
<evidence type="ECO:0000313" key="1">
    <source>
        <dbReference type="EMBL" id="SFD45638.1"/>
    </source>
</evidence>